<dbReference type="EC" id="2.7.1.17" evidence="4"/>
<evidence type="ECO:0000313" key="7">
    <source>
        <dbReference type="EMBL" id="GMT18661.1"/>
    </source>
</evidence>
<dbReference type="GO" id="GO:0004856">
    <property type="term" value="F:D-xylulokinase activity"/>
    <property type="evidence" value="ECO:0007669"/>
    <property type="project" value="UniProtKB-UniRule"/>
</dbReference>
<dbReference type="InterPro" id="IPR018484">
    <property type="entry name" value="FGGY_N"/>
</dbReference>
<protein>
    <recommendedName>
        <fullName evidence="4">Xylulose kinase</fullName>
        <ecNumber evidence="4">2.7.1.17</ecNumber>
    </recommendedName>
</protein>
<dbReference type="GO" id="GO:0042732">
    <property type="term" value="P:D-xylose metabolic process"/>
    <property type="evidence" value="ECO:0007669"/>
    <property type="project" value="UniProtKB-UniRule"/>
</dbReference>
<feature type="domain" description="Carbohydrate kinase FGGY C-terminal" evidence="6">
    <location>
        <begin position="300"/>
        <end position="474"/>
    </location>
</feature>
<evidence type="ECO:0000256" key="2">
    <source>
        <dbReference type="ARBA" id="ARBA00022679"/>
    </source>
</evidence>
<dbReference type="InterPro" id="IPR043129">
    <property type="entry name" value="ATPase_NBD"/>
</dbReference>
<dbReference type="PANTHER" id="PTHR10196">
    <property type="entry name" value="SUGAR KINASE"/>
    <property type="match status" value="1"/>
</dbReference>
<feature type="non-terminal residue" evidence="7">
    <location>
        <position position="1"/>
    </location>
</feature>
<evidence type="ECO:0000256" key="4">
    <source>
        <dbReference type="RuleBase" id="RU367058"/>
    </source>
</evidence>
<dbReference type="EMBL" id="BTSY01000003">
    <property type="protein sequence ID" value="GMT18661.1"/>
    <property type="molecule type" value="Genomic_DNA"/>
</dbReference>
<comment type="function">
    <text evidence="4">Phosphorylates D-xylulose to produce D-xylulose 5-phosphate, a molecule that may play an important role in the regulation of glucose metabolism and lipogenesis.</text>
</comment>
<feature type="domain" description="Carbohydrate kinase FGGY N-terminal" evidence="5">
    <location>
        <begin position="133"/>
        <end position="287"/>
    </location>
</feature>
<comment type="catalytic activity">
    <reaction evidence="4">
        <text>D-xylulose + ATP = D-xylulose 5-phosphate + ADP + H(+)</text>
        <dbReference type="Rhea" id="RHEA:10964"/>
        <dbReference type="ChEBI" id="CHEBI:15378"/>
        <dbReference type="ChEBI" id="CHEBI:17140"/>
        <dbReference type="ChEBI" id="CHEBI:30616"/>
        <dbReference type="ChEBI" id="CHEBI:57737"/>
        <dbReference type="ChEBI" id="CHEBI:456216"/>
        <dbReference type="EC" id="2.7.1.17"/>
    </reaction>
</comment>
<sequence>RPLFLGLDLSTQQLKAVILDDSLVVVHTESVNFSREFPQFGTIDGVIRSPSSPSLVFTPVSLWLSSLDLLLSRLSLHSHFSLSDIKAVSGTAQQHGTVYWTREGENNLERLKDAQGKNIDQALKGSFSKAECPIWMDSSTGEFVDHFDSVIPDLNRITGSRAYHRFSGMQIAKIFKYEREIYDNTTRISLISSFLASIFSGKITPIDQSDACGMNLLDIQTSNWSPLCLSLVVNSQDDGLISDLRSKLGQTIPASTDLGSISPFFVSRFGFSPECRVVSFTGDNLSSIADLNISSGDVILSLGTSDTAIYCSSSFTPLERGHVFIHPTNEGDFVNLICYKNGSLTRERIREGCGLTWTTVSSTLAETPVGNDGAIGIYFDMDEIEPRVRAGNYRWNEKGDRVDSFPFSREMRAVLESQCLHLRSNCPQEINRVILTGGASNNPDIRQMMADVFGRRVFTAAVADSAAQGGAKRARYVYNAPPVPYSAYFTVDVTLVAEPKPSNVAIYSNLLSVYREREASLLHS</sequence>
<dbReference type="CDD" id="cd07776">
    <property type="entry name" value="ASKHA_NBD_FGGY_SpXK-like"/>
    <property type="match status" value="1"/>
</dbReference>
<dbReference type="GO" id="GO:0005997">
    <property type="term" value="P:xylulose metabolic process"/>
    <property type="evidence" value="ECO:0007669"/>
    <property type="project" value="UniProtKB-UniRule"/>
</dbReference>
<evidence type="ECO:0000259" key="6">
    <source>
        <dbReference type="Pfam" id="PF02782"/>
    </source>
</evidence>
<keyword evidence="3 4" id="KW-0418">Kinase</keyword>
<name>A0AAV5VG75_9BILA</name>
<reference evidence="7" key="1">
    <citation type="submission" date="2023-10" db="EMBL/GenBank/DDBJ databases">
        <title>Genome assembly of Pristionchus species.</title>
        <authorList>
            <person name="Yoshida K."/>
            <person name="Sommer R.J."/>
        </authorList>
    </citation>
    <scope>NUCLEOTIDE SEQUENCE</scope>
    <source>
        <strain evidence="7">RS5133</strain>
    </source>
</reference>
<dbReference type="GO" id="GO:0005524">
    <property type="term" value="F:ATP binding"/>
    <property type="evidence" value="ECO:0007669"/>
    <property type="project" value="UniProtKB-KW"/>
</dbReference>
<keyword evidence="4" id="KW-0547">Nucleotide-binding</keyword>
<organism evidence="7 8">
    <name type="scientific">Pristionchus fissidentatus</name>
    <dbReference type="NCBI Taxonomy" id="1538716"/>
    <lineage>
        <taxon>Eukaryota</taxon>
        <taxon>Metazoa</taxon>
        <taxon>Ecdysozoa</taxon>
        <taxon>Nematoda</taxon>
        <taxon>Chromadorea</taxon>
        <taxon>Rhabditida</taxon>
        <taxon>Rhabditina</taxon>
        <taxon>Diplogasteromorpha</taxon>
        <taxon>Diplogasteroidea</taxon>
        <taxon>Neodiplogasteridae</taxon>
        <taxon>Pristionchus</taxon>
    </lineage>
</organism>
<dbReference type="AlphaFoldDB" id="A0AAV5VG75"/>
<comment type="similarity">
    <text evidence="1 4">Belongs to the FGGY kinase family.</text>
</comment>
<proteinExistence type="inferred from homology"/>
<dbReference type="InterPro" id="IPR042024">
    <property type="entry name" value="D-XK_euk"/>
</dbReference>
<feature type="non-terminal residue" evidence="7">
    <location>
        <position position="524"/>
    </location>
</feature>
<accession>A0AAV5VG75</accession>
<keyword evidence="4" id="KW-0119">Carbohydrate metabolism</keyword>
<keyword evidence="8" id="KW-1185">Reference proteome</keyword>
<comment type="caution">
    <text evidence="7">The sequence shown here is derived from an EMBL/GenBank/DDBJ whole genome shotgun (WGS) entry which is preliminary data.</text>
</comment>
<dbReference type="InterPro" id="IPR018485">
    <property type="entry name" value="FGGY_C"/>
</dbReference>
<evidence type="ECO:0000256" key="3">
    <source>
        <dbReference type="ARBA" id="ARBA00022777"/>
    </source>
</evidence>
<dbReference type="Pfam" id="PF00370">
    <property type="entry name" value="FGGY_N"/>
    <property type="match status" value="1"/>
</dbReference>
<evidence type="ECO:0000313" key="8">
    <source>
        <dbReference type="Proteomes" id="UP001432322"/>
    </source>
</evidence>
<evidence type="ECO:0000259" key="5">
    <source>
        <dbReference type="Pfam" id="PF00370"/>
    </source>
</evidence>
<dbReference type="Proteomes" id="UP001432322">
    <property type="component" value="Unassembled WGS sequence"/>
</dbReference>
<dbReference type="SUPFAM" id="SSF53067">
    <property type="entry name" value="Actin-like ATPase domain"/>
    <property type="match status" value="2"/>
</dbReference>
<keyword evidence="4" id="KW-0067">ATP-binding</keyword>
<dbReference type="GO" id="GO:0005829">
    <property type="term" value="C:cytosol"/>
    <property type="evidence" value="ECO:0007669"/>
    <property type="project" value="TreeGrafter"/>
</dbReference>
<dbReference type="Pfam" id="PF02782">
    <property type="entry name" value="FGGY_C"/>
    <property type="match status" value="1"/>
</dbReference>
<keyword evidence="4" id="KW-0859">Xylose metabolism</keyword>
<keyword evidence="2 4" id="KW-0808">Transferase</keyword>
<gene>
    <name evidence="7" type="ORF">PFISCL1PPCAC_9958</name>
</gene>
<dbReference type="PANTHER" id="PTHR10196:SF57">
    <property type="entry name" value="XYLULOSE KINASE"/>
    <property type="match status" value="1"/>
</dbReference>
<evidence type="ECO:0000256" key="1">
    <source>
        <dbReference type="ARBA" id="ARBA00009156"/>
    </source>
</evidence>
<dbReference type="Gene3D" id="3.30.420.40">
    <property type="match status" value="2"/>
</dbReference>